<reference evidence="10" key="2">
    <citation type="journal article" date="2017" name="Plant Physiol. Biochem.">
        <title>Differential oxidative and antioxidative response of duckweed Lemna minor toward plant growth promoting/inhibiting bacteria.</title>
        <authorList>
            <person name="Ishizawa H."/>
            <person name="Kuroda M."/>
            <person name="Morikawa M."/>
            <person name="Ike M."/>
        </authorList>
    </citation>
    <scope>NUCLEOTIDE SEQUENCE [LARGE SCALE GENOMIC DNA]</scope>
    <source>
        <strain evidence="10">M6</strain>
    </source>
</reference>
<dbReference type="GO" id="GO:0045454">
    <property type="term" value="P:cell redox homeostasis"/>
    <property type="evidence" value="ECO:0007669"/>
    <property type="project" value="InterPro"/>
</dbReference>
<keyword evidence="6 7" id="KW-0676">Redox-active center</keyword>
<proteinExistence type="inferred from homology"/>
<dbReference type="Proteomes" id="UP000278756">
    <property type="component" value="Chromosome 2"/>
</dbReference>
<dbReference type="PANTHER" id="PTHR45694:SF18">
    <property type="entry name" value="GLUTAREDOXIN-1-RELATED"/>
    <property type="match status" value="1"/>
</dbReference>
<evidence type="ECO:0000256" key="5">
    <source>
        <dbReference type="ARBA" id="ARBA00023157"/>
    </source>
</evidence>
<sequence length="84" mass="9307">MPNIEIYTKPYCPYCERAKALLDSKGAEYKEIVASNDPELRKEMNERSGRATYPQIFIDGLHVGGCDDLVSLDSRGGLDPLLAS</sequence>
<dbReference type="InterPro" id="IPR011900">
    <property type="entry name" value="GRX_bact"/>
</dbReference>
<dbReference type="AlphaFoldDB" id="A0A3G9GB99"/>
<dbReference type="InterPro" id="IPR036249">
    <property type="entry name" value="Thioredoxin-like_sf"/>
</dbReference>
<dbReference type="Pfam" id="PF00462">
    <property type="entry name" value="Glutaredoxin"/>
    <property type="match status" value="1"/>
</dbReference>
<evidence type="ECO:0000256" key="2">
    <source>
        <dbReference type="ARBA" id="ARBA00007787"/>
    </source>
</evidence>
<dbReference type="GO" id="GO:0005737">
    <property type="term" value="C:cytoplasm"/>
    <property type="evidence" value="ECO:0007669"/>
    <property type="project" value="TreeGrafter"/>
</dbReference>
<dbReference type="RefSeq" id="WP_126423364.1">
    <property type="nucleotide sequence ID" value="NZ_AP018828.1"/>
</dbReference>
<dbReference type="SUPFAM" id="SSF52833">
    <property type="entry name" value="Thioredoxin-like"/>
    <property type="match status" value="1"/>
</dbReference>
<keyword evidence="5" id="KW-1015">Disulfide bond</keyword>
<dbReference type="PRINTS" id="PR00160">
    <property type="entry name" value="GLUTAREDOXIN"/>
</dbReference>
<dbReference type="PANTHER" id="PTHR45694">
    <property type="entry name" value="GLUTAREDOXIN 2"/>
    <property type="match status" value="1"/>
</dbReference>
<dbReference type="InterPro" id="IPR011767">
    <property type="entry name" value="GLR_AS"/>
</dbReference>
<evidence type="ECO:0000313" key="10">
    <source>
        <dbReference type="Proteomes" id="UP000278756"/>
    </source>
</evidence>
<evidence type="ECO:0000256" key="7">
    <source>
        <dbReference type="RuleBase" id="RU364065"/>
    </source>
</evidence>
<accession>A0A3G9GB99</accession>
<dbReference type="EMBL" id="AP018828">
    <property type="protein sequence ID" value="BBF81788.1"/>
    <property type="molecule type" value="Genomic_DNA"/>
</dbReference>
<evidence type="ECO:0000259" key="8">
    <source>
        <dbReference type="Pfam" id="PF00462"/>
    </source>
</evidence>
<name>A0A3G9GB99_9CAUL</name>
<dbReference type="Gene3D" id="3.40.30.10">
    <property type="entry name" value="Glutaredoxin"/>
    <property type="match status" value="1"/>
</dbReference>
<reference evidence="10" key="1">
    <citation type="journal article" date="2017" name="Biotechnol. Biofuels">
        <title>Evaluation of environmental bacterial communities as a factor affecting the growth of duckweed Lemna minor.</title>
        <authorList>
            <person name="Ishizawa H."/>
            <person name="Kuroda M."/>
            <person name="Morikawa M."/>
            <person name="Ike M."/>
        </authorList>
    </citation>
    <scope>NUCLEOTIDE SEQUENCE [LARGE SCALE GENOMIC DNA]</scope>
    <source>
        <strain evidence="10">M6</strain>
    </source>
</reference>
<dbReference type="PROSITE" id="PS51354">
    <property type="entry name" value="GLUTAREDOXIN_2"/>
    <property type="match status" value="1"/>
</dbReference>
<dbReference type="InterPro" id="IPR002109">
    <property type="entry name" value="Glutaredoxin"/>
</dbReference>
<comment type="similarity">
    <text evidence="2 7">Belongs to the glutaredoxin family.</text>
</comment>
<dbReference type="NCBIfam" id="NF007923">
    <property type="entry name" value="PRK10638.1"/>
    <property type="match status" value="1"/>
</dbReference>
<keyword evidence="7" id="KW-0963">Cytoplasm</keyword>
<keyword evidence="4 7" id="KW-0249">Electron transport</keyword>
<dbReference type="NCBIfam" id="TIGR02181">
    <property type="entry name" value="GRX_bact"/>
    <property type="match status" value="1"/>
</dbReference>
<evidence type="ECO:0000256" key="4">
    <source>
        <dbReference type="ARBA" id="ARBA00022982"/>
    </source>
</evidence>
<evidence type="ECO:0000313" key="9">
    <source>
        <dbReference type="EMBL" id="BBF81788.1"/>
    </source>
</evidence>
<dbReference type="GO" id="GO:0034599">
    <property type="term" value="P:cellular response to oxidative stress"/>
    <property type="evidence" value="ECO:0007669"/>
    <property type="project" value="TreeGrafter"/>
</dbReference>
<dbReference type="OrthoDB" id="9814618at2"/>
<protein>
    <recommendedName>
        <fullName evidence="7">Glutaredoxin</fullName>
    </recommendedName>
</protein>
<organism evidence="9 10">
    <name type="scientific">Asticcacaulis excentricus</name>
    <dbReference type="NCBI Taxonomy" id="78587"/>
    <lineage>
        <taxon>Bacteria</taxon>
        <taxon>Pseudomonadati</taxon>
        <taxon>Pseudomonadota</taxon>
        <taxon>Alphaproteobacteria</taxon>
        <taxon>Caulobacterales</taxon>
        <taxon>Caulobacteraceae</taxon>
        <taxon>Asticcacaulis</taxon>
    </lineage>
</organism>
<evidence type="ECO:0000256" key="3">
    <source>
        <dbReference type="ARBA" id="ARBA00022448"/>
    </source>
</evidence>
<dbReference type="FunFam" id="3.40.30.10:FF:000018">
    <property type="entry name" value="Glutaredoxin"/>
    <property type="match status" value="1"/>
</dbReference>
<dbReference type="GO" id="GO:0015038">
    <property type="term" value="F:glutathione disulfide oxidoreductase activity"/>
    <property type="evidence" value="ECO:0007669"/>
    <property type="project" value="UniProtKB-UniRule"/>
</dbReference>
<dbReference type="InterPro" id="IPR014025">
    <property type="entry name" value="Glutaredoxin_subgr"/>
</dbReference>
<dbReference type="CDD" id="cd03418">
    <property type="entry name" value="GRX_GRXb_1_3_like"/>
    <property type="match status" value="1"/>
</dbReference>
<gene>
    <name evidence="9" type="ORF">EM6_2396</name>
</gene>
<evidence type="ECO:0000256" key="1">
    <source>
        <dbReference type="ARBA" id="ARBA00002549"/>
    </source>
</evidence>
<comment type="function">
    <text evidence="1 7">Has a glutathione-disulfide oxidoreductase activity in the presence of NADPH and glutathione reductase. Reduces low molecular weight disulfides and proteins.</text>
</comment>
<keyword evidence="3 7" id="KW-0813">Transport</keyword>
<evidence type="ECO:0000256" key="6">
    <source>
        <dbReference type="ARBA" id="ARBA00023284"/>
    </source>
</evidence>
<dbReference type="PROSITE" id="PS00195">
    <property type="entry name" value="GLUTAREDOXIN_1"/>
    <property type="match status" value="1"/>
</dbReference>
<feature type="domain" description="Glutaredoxin" evidence="8">
    <location>
        <begin position="4"/>
        <end position="63"/>
    </location>
</feature>